<accession>A0A427YSG1</accession>
<feature type="compositionally biased region" description="Basic and acidic residues" evidence="1">
    <location>
        <begin position="391"/>
        <end position="425"/>
    </location>
</feature>
<dbReference type="STRING" id="1890683.A0A427YSG1"/>
<feature type="compositionally biased region" description="Basic and acidic residues" evidence="1">
    <location>
        <begin position="79"/>
        <end position="93"/>
    </location>
</feature>
<feature type="compositionally biased region" description="Pro residues" evidence="1">
    <location>
        <begin position="8"/>
        <end position="24"/>
    </location>
</feature>
<dbReference type="EMBL" id="RSCD01000003">
    <property type="protein sequence ID" value="RSH94074.1"/>
    <property type="molecule type" value="Genomic_DNA"/>
</dbReference>
<reference evidence="2 3" key="1">
    <citation type="submission" date="2018-11" db="EMBL/GenBank/DDBJ databases">
        <title>Genome sequence of Saitozyma podzolica DSM 27192.</title>
        <authorList>
            <person name="Aliyu H."/>
            <person name="Gorte O."/>
            <person name="Ochsenreither K."/>
        </authorList>
    </citation>
    <scope>NUCLEOTIDE SEQUENCE [LARGE SCALE GENOMIC DNA]</scope>
    <source>
        <strain evidence="2 3">DSM 27192</strain>
    </source>
</reference>
<comment type="caution">
    <text evidence="2">The sequence shown here is derived from an EMBL/GenBank/DDBJ whole genome shotgun (WGS) entry which is preliminary data.</text>
</comment>
<dbReference type="Proteomes" id="UP000279259">
    <property type="component" value="Unassembled WGS sequence"/>
</dbReference>
<feature type="region of interest" description="Disordered" evidence="1">
    <location>
        <begin position="353"/>
        <end position="427"/>
    </location>
</feature>
<feature type="compositionally biased region" description="Basic and acidic residues" evidence="1">
    <location>
        <begin position="27"/>
        <end position="68"/>
    </location>
</feature>
<feature type="compositionally biased region" description="Basic and acidic residues" evidence="1">
    <location>
        <begin position="142"/>
        <end position="153"/>
    </location>
</feature>
<evidence type="ECO:0000313" key="3">
    <source>
        <dbReference type="Proteomes" id="UP000279259"/>
    </source>
</evidence>
<name>A0A427YSG1_9TREE</name>
<gene>
    <name evidence="2" type="ORF">EHS25_006728</name>
</gene>
<sequence length="492" mass="53060">MSLHKYLVPPPLVLAVHPAPPPKPTKGLKDLKDPKDPNDPKDPKDPEADKEGNKGKEANGDHEDKPEANPKNAQQNAANDDKDQVDKHTKPVEPVEPVEPVDAPVPVPATPLTPASMIPEPPTPGTAHPVRAGDKAAAAAHADADVPAPKDAKANAVNNGTPVADPKTKSSTEGNDKFDPGNPKDDAPPTPLPPPEPLRLLCPAPNRPPRARLDLDPSRPYPPIATDPRGAYHKYAKAVQAEMIYVDVTKDGWLVEQWREKPEREGLEILTGEAERRARKEMEAKEVMGVVRKVPESAEGLIKDLWNDLVHAESNEVLVEEFWARYDWSDPSAHVHLQQRKVDDDAVAVANANPAIESKSDSGSKKTEADTHGSDKAVAKKSETELAPQSDETRNSIGKDRAVTDSLSKSETKDKDHEAPSEAADKTAAVAVDHGLEVETEWTKQGVEEVLATTGVQCAYNTEVGRVESNPGPIPCAQIADAMSLSTRSRCP</sequence>
<proteinExistence type="predicted"/>
<feature type="compositionally biased region" description="Basic and acidic residues" evidence="1">
    <location>
        <begin position="358"/>
        <end position="384"/>
    </location>
</feature>
<dbReference type="AlphaFoldDB" id="A0A427YSG1"/>
<feature type="compositionally biased region" description="Low complexity" evidence="1">
    <location>
        <begin position="69"/>
        <end position="78"/>
    </location>
</feature>
<feature type="region of interest" description="Disordered" evidence="1">
    <location>
        <begin position="1"/>
        <end position="229"/>
    </location>
</feature>
<keyword evidence="3" id="KW-1185">Reference proteome</keyword>
<dbReference type="OrthoDB" id="2564849at2759"/>
<organism evidence="2 3">
    <name type="scientific">Saitozyma podzolica</name>
    <dbReference type="NCBI Taxonomy" id="1890683"/>
    <lineage>
        <taxon>Eukaryota</taxon>
        <taxon>Fungi</taxon>
        <taxon>Dikarya</taxon>
        <taxon>Basidiomycota</taxon>
        <taxon>Agaricomycotina</taxon>
        <taxon>Tremellomycetes</taxon>
        <taxon>Tremellales</taxon>
        <taxon>Trimorphomycetaceae</taxon>
        <taxon>Saitozyma</taxon>
    </lineage>
</organism>
<feature type="compositionally biased region" description="Basic and acidic residues" evidence="1">
    <location>
        <begin position="166"/>
        <end position="187"/>
    </location>
</feature>
<evidence type="ECO:0000313" key="2">
    <source>
        <dbReference type="EMBL" id="RSH94074.1"/>
    </source>
</evidence>
<protein>
    <submittedName>
        <fullName evidence="2">Uncharacterized protein</fullName>
    </submittedName>
</protein>
<evidence type="ECO:0000256" key="1">
    <source>
        <dbReference type="SAM" id="MobiDB-lite"/>
    </source>
</evidence>
<feature type="compositionally biased region" description="Pro residues" evidence="1">
    <location>
        <begin position="188"/>
        <end position="197"/>
    </location>
</feature>